<feature type="transmembrane region" description="Helical" evidence="14">
    <location>
        <begin position="154"/>
        <end position="174"/>
    </location>
</feature>
<evidence type="ECO:0000256" key="13">
    <source>
        <dbReference type="RuleBase" id="RU000688"/>
    </source>
</evidence>
<protein>
    <recommendedName>
        <fullName evidence="11">Probable G-protein coupled receptor 34</fullName>
    </recommendedName>
</protein>
<comment type="function">
    <text evidence="12">G-protein-coupled receptor of lysophosphatidylserine (LysoPS) that plays different roles in immune response. Acts a damage-sensing receptor that triggers tissue repair upon recognition of dying neutrophils. Mechanistically, apoptotic neutrophils release lysophosphatydilserine that are recognized by type 3 innate lymphoid cells (ILC3s) via GPR34, which activates downstream PI3K-AKT and RAS-ERK signaling pathways leading to STAT3 activation and IL-22 production. Plays an important role in microglial function, controlling morphology and phagocytosis.</text>
</comment>
<keyword evidence="3 13" id="KW-0812">Transmembrane</keyword>
<keyword evidence="10 13" id="KW-0807">Transducer</keyword>
<dbReference type="GO" id="GO:0045028">
    <property type="term" value="F:G protein-coupled purinergic nucleotide receptor activity"/>
    <property type="evidence" value="ECO:0000318"/>
    <property type="project" value="GO_Central"/>
</dbReference>
<evidence type="ECO:0000256" key="12">
    <source>
        <dbReference type="ARBA" id="ARBA00045234"/>
    </source>
</evidence>
<dbReference type="Gene3D" id="1.20.1070.10">
    <property type="entry name" value="Rhodopsin 7-helix transmembrane proteins"/>
    <property type="match status" value="1"/>
</dbReference>
<keyword evidence="9" id="KW-0325">Glycoprotein</keyword>
<feature type="transmembrane region" description="Helical" evidence="14">
    <location>
        <begin position="40"/>
        <end position="61"/>
    </location>
</feature>
<dbReference type="PRINTS" id="PR00237">
    <property type="entry name" value="GPCRRHODOPSN"/>
</dbReference>
<evidence type="ECO:0000256" key="11">
    <source>
        <dbReference type="ARBA" id="ARBA00035691"/>
    </source>
</evidence>
<dbReference type="PROSITE" id="PS50262">
    <property type="entry name" value="G_PROTEIN_RECEP_F1_2"/>
    <property type="match status" value="1"/>
</dbReference>
<feature type="transmembrane region" description="Helical" evidence="14">
    <location>
        <begin position="202"/>
        <end position="226"/>
    </location>
</feature>
<dbReference type="eggNOG" id="ENOG502RYJR">
    <property type="taxonomic scope" value="Eukaryota"/>
</dbReference>
<keyword evidence="6 14" id="KW-0472">Membrane</keyword>
<dbReference type="GeneTree" id="ENSGT01110000267167"/>
<dbReference type="Bgee" id="ENSLOCG00000017373">
    <property type="expression patterns" value="Expressed in intestine"/>
</dbReference>
<evidence type="ECO:0000256" key="9">
    <source>
        <dbReference type="ARBA" id="ARBA00023180"/>
    </source>
</evidence>
<dbReference type="InParanoid" id="W5NLG9"/>
<reference evidence="16" key="3">
    <citation type="submission" date="2025-09" db="UniProtKB">
        <authorList>
            <consortium name="Ensembl"/>
        </authorList>
    </citation>
    <scope>IDENTIFICATION</scope>
</reference>
<dbReference type="EMBL" id="AHAT01022480">
    <property type="status" value="NOT_ANNOTATED_CDS"/>
    <property type="molecule type" value="Genomic_DNA"/>
</dbReference>
<evidence type="ECO:0000313" key="17">
    <source>
        <dbReference type="Proteomes" id="UP000018468"/>
    </source>
</evidence>
<feature type="transmembrane region" description="Helical" evidence="14">
    <location>
        <begin position="294"/>
        <end position="313"/>
    </location>
</feature>
<evidence type="ECO:0000256" key="5">
    <source>
        <dbReference type="ARBA" id="ARBA00023040"/>
    </source>
</evidence>
<evidence type="ECO:0000256" key="4">
    <source>
        <dbReference type="ARBA" id="ARBA00022989"/>
    </source>
</evidence>
<evidence type="ECO:0000259" key="15">
    <source>
        <dbReference type="PROSITE" id="PS50262"/>
    </source>
</evidence>
<dbReference type="GO" id="GO:0007186">
    <property type="term" value="P:G protein-coupled receptor signaling pathway"/>
    <property type="evidence" value="ECO:0000318"/>
    <property type="project" value="GO_Central"/>
</dbReference>
<dbReference type="PANTHER" id="PTHR24233">
    <property type="entry name" value="P2Y PURINOCEPTOR-RELATED G-PROTEIN COUPLED RECEPTOR"/>
    <property type="match status" value="1"/>
</dbReference>
<evidence type="ECO:0000256" key="8">
    <source>
        <dbReference type="ARBA" id="ARBA00023170"/>
    </source>
</evidence>
<keyword evidence="4 14" id="KW-1133">Transmembrane helix</keyword>
<dbReference type="SUPFAM" id="SSF81321">
    <property type="entry name" value="Family A G protein-coupled receptor-like"/>
    <property type="match status" value="1"/>
</dbReference>
<dbReference type="InterPro" id="IPR017452">
    <property type="entry name" value="GPCR_Rhodpsn_7TM"/>
</dbReference>
<dbReference type="GO" id="GO:0005886">
    <property type="term" value="C:plasma membrane"/>
    <property type="evidence" value="ECO:0007669"/>
    <property type="project" value="UniProtKB-SubCell"/>
</dbReference>
<keyword evidence="8 13" id="KW-0675">Receptor</keyword>
<sequence length="343" mass="39166">YCVWFYLFIGMPVMDILVNESTKDGLCDYEKGPIHTALTIAYSLVFAAGIVLNSLTLWVSFCHTHNKCCVTVYLKNLAIADFLLVLSLPVKIVDYSMDSEGVRKTYCTLVASAFYLNIYASILFMEHIGVNRYLKIVRPLENHVFQTVRAAKYISLGTWGLLLIIASTFAVLSLETFWSSLNSTAGQSKMCYMVLSPAGKQFYVFIHFLSIVLFIFVLASLSFFYFQTAKRLKATKHAANKKLQKSKKNISVLITVFCVCFVPYHLLRVLYLLTKNKVIDDCDAKRVIYYLKEFTIVLSSLNACLDPFIYFIFCKAFRAKIGLLKFLRRNEKLSADHPKVRSE</sequence>
<feature type="domain" description="G-protein coupled receptors family 1 profile" evidence="15">
    <location>
        <begin position="52"/>
        <end position="310"/>
    </location>
</feature>
<dbReference type="Pfam" id="PF00001">
    <property type="entry name" value="7tm_1"/>
    <property type="match status" value="1"/>
</dbReference>
<evidence type="ECO:0000256" key="10">
    <source>
        <dbReference type="ARBA" id="ARBA00023224"/>
    </source>
</evidence>
<feature type="transmembrane region" description="Helical" evidence="14">
    <location>
        <begin position="113"/>
        <end position="134"/>
    </location>
</feature>
<dbReference type="Ensembl" id="ENSLOCT00000021515.1">
    <property type="protein sequence ID" value="ENSLOCP00000021478.1"/>
    <property type="gene ID" value="ENSLOCG00000017373.1"/>
</dbReference>
<dbReference type="Proteomes" id="UP000018468">
    <property type="component" value="Linkage group LG14"/>
</dbReference>
<feature type="transmembrane region" description="Helical" evidence="14">
    <location>
        <begin position="250"/>
        <end position="274"/>
    </location>
</feature>
<dbReference type="CDD" id="cd14982">
    <property type="entry name" value="7tmA_purinoceptor-like"/>
    <property type="match status" value="1"/>
</dbReference>
<organism evidence="16 17">
    <name type="scientific">Lepisosteus oculatus</name>
    <name type="common">Spotted gar</name>
    <dbReference type="NCBI Taxonomy" id="7918"/>
    <lineage>
        <taxon>Eukaryota</taxon>
        <taxon>Metazoa</taxon>
        <taxon>Chordata</taxon>
        <taxon>Craniata</taxon>
        <taxon>Vertebrata</taxon>
        <taxon>Euteleostomi</taxon>
        <taxon>Actinopterygii</taxon>
        <taxon>Neopterygii</taxon>
        <taxon>Holostei</taxon>
        <taxon>Semionotiformes</taxon>
        <taxon>Lepisosteidae</taxon>
        <taxon>Lepisosteus</taxon>
    </lineage>
</organism>
<evidence type="ECO:0000313" key="16">
    <source>
        <dbReference type="Ensembl" id="ENSLOCP00000021478.1"/>
    </source>
</evidence>
<dbReference type="OMA" id="LPYAFMK"/>
<accession>W5NLG9</accession>
<feature type="transmembrane region" description="Helical" evidence="14">
    <location>
        <begin position="73"/>
        <end position="93"/>
    </location>
</feature>
<keyword evidence="2" id="KW-1003">Cell membrane</keyword>
<dbReference type="FunFam" id="1.20.1070.10:FF:000150">
    <property type="entry name" value="probable G-protein coupled receptor 34"/>
    <property type="match status" value="1"/>
</dbReference>
<evidence type="ECO:0000256" key="7">
    <source>
        <dbReference type="ARBA" id="ARBA00023157"/>
    </source>
</evidence>
<keyword evidence="5 13" id="KW-0297">G-protein coupled receptor</keyword>
<reference evidence="16" key="2">
    <citation type="submission" date="2025-08" db="UniProtKB">
        <authorList>
            <consortium name="Ensembl"/>
        </authorList>
    </citation>
    <scope>IDENTIFICATION</scope>
</reference>
<dbReference type="PANTHER" id="PTHR24233:SF11">
    <property type="entry name" value="P2Y PURINOCEPTOR 14-LIKE"/>
    <property type="match status" value="1"/>
</dbReference>
<dbReference type="InterPro" id="IPR000276">
    <property type="entry name" value="GPCR_Rhodpsn"/>
</dbReference>
<dbReference type="PROSITE" id="PS00237">
    <property type="entry name" value="G_PROTEIN_RECEP_F1_1"/>
    <property type="match status" value="1"/>
</dbReference>
<reference evidence="17" key="1">
    <citation type="submission" date="2011-12" db="EMBL/GenBank/DDBJ databases">
        <title>The Draft Genome of Lepisosteus oculatus.</title>
        <authorList>
            <consortium name="The Broad Institute Genome Assembly &amp; Analysis Group"/>
            <consortium name="Computational R&amp;D Group"/>
            <consortium name="and Sequencing Platform"/>
            <person name="Di Palma F."/>
            <person name="Alfoldi J."/>
            <person name="Johnson J."/>
            <person name="Berlin A."/>
            <person name="Gnerre S."/>
            <person name="Jaffe D."/>
            <person name="MacCallum I."/>
            <person name="Young S."/>
            <person name="Walker B.J."/>
            <person name="Lander E.S."/>
            <person name="Lindblad-Toh K."/>
        </authorList>
    </citation>
    <scope>NUCLEOTIDE SEQUENCE [LARGE SCALE GENOMIC DNA]</scope>
</reference>
<keyword evidence="17" id="KW-1185">Reference proteome</keyword>
<dbReference type="AlphaFoldDB" id="W5NLG9"/>
<proteinExistence type="inferred from homology"/>
<evidence type="ECO:0000256" key="6">
    <source>
        <dbReference type="ARBA" id="ARBA00023136"/>
    </source>
</evidence>
<comment type="similarity">
    <text evidence="13">Belongs to the G-protein coupled receptor 1 family.</text>
</comment>
<evidence type="ECO:0000256" key="3">
    <source>
        <dbReference type="ARBA" id="ARBA00022692"/>
    </source>
</evidence>
<name>W5NLG9_LEPOC</name>
<dbReference type="HOGENOM" id="CLU_009579_8_2_1"/>
<dbReference type="PRINTS" id="PR01157">
    <property type="entry name" value="P2YPURNOCPTR"/>
</dbReference>
<keyword evidence="7" id="KW-1015">Disulfide bond</keyword>
<evidence type="ECO:0000256" key="14">
    <source>
        <dbReference type="SAM" id="Phobius"/>
    </source>
</evidence>
<comment type="subcellular location">
    <subcellularLocation>
        <location evidence="1">Cell membrane</location>
        <topology evidence="1">Multi-pass membrane protein</topology>
    </subcellularLocation>
</comment>
<evidence type="ECO:0000256" key="1">
    <source>
        <dbReference type="ARBA" id="ARBA00004651"/>
    </source>
</evidence>
<evidence type="ECO:0000256" key="2">
    <source>
        <dbReference type="ARBA" id="ARBA00022475"/>
    </source>
</evidence>